<feature type="domain" description="Integrase catalytic" evidence="1">
    <location>
        <begin position="131"/>
        <end position="299"/>
    </location>
</feature>
<dbReference type="EMBL" id="HG938356">
    <property type="protein sequence ID" value="CDN57030.1"/>
    <property type="molecule type" value="Genomic_DNA"/>
</dbReference>
<reference evidence="3" key="1">
    <citation type="journal article" date="2014" name="BMC Genomics">
        <title>Genome sequencing of two Neorhizobium galegae strains reveals a noeT gene responsible for the unusual acetylation of the nodulation factors.</title>
        <authorList>
            <person name="Osterman J."/>
            <person name="Marsh J."/>
            <person name="Laine P.K."/>
            <person name="Zeng Z."/>
            <person name="Alatalo E."/>
            <person name="Sullivan J.T."/>
            <person name="Young J.P."/>
            <person name="Thomas-Oates J."/>
            <person name="Paulin L."/>
            <person name="Lindstrom K."/>
        </authorList>
    </citation>
    <scope>NUCLEOTIDE SEQUENCE [LARGE SCALE GENOMIC DNA]</scope>
    <source>
        <strain evidence="3">HAMBI 1141</strain>
        <plasmid evidence="3">II</plasmid>
    </source>
</reference>
<dbReference type="NCBIfam" id="NF033577">
    <property type="entry name" value="transpos_IS481"/>
    <property type="match status" value="1"/>
</dbReference>
<dbReference type="AlphaFoldDB" id="A0A068THQ2"/>
<dbReference type="InterPro" id="IPR001584">
    <property type="entry name" value="Integrase_cat-core"/>
</dbReference>
<dbReference type="SUPFAM" id="SSF53098">
    <property type="entry name" value="Ribonuclease H-like"/>
    <property type="match status" value="1"/>
</dbReference>
<dbReference type="InterPro" id="IPR036397">
    <property type="entry name" value="RNaseH_sf"/>
</dbReference>
<dbReference type="eggNOG" id="COG2963">
    <property type="taxonomic scope" value="Bacteria"/>
</dbReference>
<dbReference type="HOGENOM" id="CLU_027402_15_3_5"/>
<dbReference type="PATRIC" id="fig|1028801.3.peg.4793"/>
<dbReference type="PANTHER" id="PTHR35004:SF6">
    <property type="entry name" value="TRANSPOSASE"/>
    <property type="match status" value="1"/>
</dbReference>
<dbReference type="Gene3D" id="3.30.420.10">
    <property type="entry name" value="Ribonuclease H-like superfamily/Ribonuclease H"/>
    <property type="match status" value="1"/>
</dbReference>
<gene>
    <name evidence="2" type="ORF">RG1141_PA01940</name>
</gene>
<dbReference type="InterPro" id="IPR009057">
    <property type="entry name" value="Homeodomain-like_sf"/>
</dbReference>
<dbReference type="Pfam" id="PF13683">
    <property type="entry name" value="rve_3"/>
    <property type="match status" value="1"/>
</dbReference>
<dbReference type="Proteomes" id="UP000028186">
    <property type="component" value="Plasmid pHAMBI1141a"/>
</dbReference>
<organism evidence="2 3">
    <name type="scientific">Neorhizobium galegae bv. officinalis bv. officinalis str. HAMBI 1141</name>
    <dbReference type="NCBI Taxonomy" id="1028801"/>
    <lineage>
        <taxon>Bacteria</taxon>
        <taxon>Pseudomonadati</taxon>
        <taxon>Pseudomonadota</taxon>
        <taxon>Alphaproteobacteria</taxon>
        <taxon>Hyphomicrobiales</taxon>
        <taxon>Rhizobiaceae</taxon>
        <taxon>Rhizobium/Agrobacterium group</taxon>
        <taxon>Neorhizobium</taxon>
    </lineage>
</organism>
<dbReference type="KEGG" id="ngl:RG1141_PA01940"/>
<dbReference type="InterPro" id="IPR047656">
    <property type="entry name" value="IS481-like_transpos"/>
</dbReference>
<dbReference type="PROSITE" id="PS50994">
    <property type="entry name" value="INTEGRASE"/>
    <property type="match status" value="1"/>
</dbReference>
<name>A0A068THQ2_NEOGA</name>
<dbReference type="SUPFAM" id="SSF46689">
    <property type="entry name" value="Homeodomain-like"/>
    <property type="match status" value="1"/>
</dbReference>
<dbReference type="Pfam" id="PF13565">
    <property type="entry name" value="HTH_32"/>
    <property type="match status" value="1"/>
</dbReference>
<dbReference type="GO" id="GO:0003676">
    <property type="term" value="F:nucleic acid binding"/>
    <property type="evidence" value="ECO:0007669"/>
    <property type="project" value="InterPro"/>
</dbReference>
<proteinExistence type="predicted"/>
<dbReference type="PANTHER" id="PTHR35004">
    <property type="entry name" value="TRANSPOSASE RV3428C-RELATED"/>
    <property type="match status" value="1"/>
</dbReference>
<protein>
    <submittedName>
        <fullName evidence="2">ISHne2, transposase</fullName>
    </submittedName>
</protein>
<accession>A0A068THQ2</accession>
<evidence type="ECO:0000259" key="1">
    <source>
        <dbReference type="PROSITE" id="PS50994"/>
    </source>
</evidence>
<dbReference type="GO" id="GO:0015074">
    <property type="term" value="P:DNA integration"/>
    <property type="evidence" value="ECO:0007669"/>
    <property type="project" value="InterPro"/>
</dbReference>
<evidence type="ECO:0000313" key="3">
    <source>
        <dbReference type="Proteomes" id="UP000028186"/>
    </source>
</evidence>
<evidence type="ECO:0000313" key="2">
    <source>
        <dbReference type="EMBL" id="CDN57030.1"/>
    </source>
</evidence>
<dbReference type="eggNOG" id="COG2801">
    <property type="taxonomic scope" value="Bacteria"/>
</dbReference>
<keyword evidence="2" id="KW-0614">Plasmid</keyword>
<geneLocation type="plasmid" evidence="3">
    <name>II</name>
</geneLocation>
<dbReference type="InterPro" id="IPR012337">
    <property type="entry name" value="RNaseH-like_sf"/>
</dbReference>
<sequence>MVWRSRSVVDERLEFCRLAGLEGANVSELCQRFGISRQTGYVWLRRLQAGEPVEDRSRRPHASPRRTRADLERVVLDIRDEHPAWGARKIARRLQDLGTEPPSASTVHAILVRHDRIGPETGGRPALGRFEREAPNLLWQMDFKGRTQLVSSLWCHPLTIIDDHSRFAVGLEACADERMQTVRGRLEPILRRHGLPIAIYTDNGNPWGTGVPNQWTRLRVWLLKLGIDLIHARPYHPQGRGKNERFHRSLKAEVFDFAAFASHTQAQRAFDRWRDIYNHCRPHQGIDMAVPASRYRPSPRPFPDRLPEPAYDSSEIVRRVGSTKGYVSFKGRFWRVPNAFRTECLAIRPLQRDGLYGVFFGATQVAKIDLKSQH</sequence>